<dbReference type="RefSeq" id="XP_052942037.1">
    <property type="nucleotide sequence ID" value="XM_053091154.1"/>
</dbReference>
<sequence>MSSASHITPLSAATILPLLAQPPSSALINDFLLSLSSSPSNSNSTSSTVPPEPTVKSYPDAQYHTYLPLGLDLIYSPSSSSPSAVQWELDRIDIYNPVPGVSVPSAGSSRRRAPPMYTPPALPLVTQLARAPVVPPQPAPPAGNSGAALPTVAPAAAEATLLEVEGVEEGKQAGGRPEPFLITSESIGREFVSALGEPSRKGGAQGWVGPWLEWADLKILVPRRRSIQADVEPGQGGTSMEEAEDMEEVGIGLMVELRDGHKQPTEEEMKKGLGGVWDRAAGWGWGCVKIFRVGSTT</sequence>
<dbReference type="GeneID" id="77730359"/>
<reference evidence="1" key="1">
    <citation type="journal article" date="2022" name="G3 (Bethesda)">
        <title>High quality genome of the basidiomycete yeast Dioszegia hungarica PDD-24b-2 isolated from cloud water.</title>
        <authorList>
            <person name="Jarrige D."/>
            <person name="Haridas S."/>
            <person name="Bleykasten-Grosshans C."/>
            <person name="Joly M."/>
            <person name="Nadalig T."/>
            <person name="Sancelme M."/>
            <person name="Vuilleumier S."/>
            <person name="Grigoriev I.V."/>
            <person name="Amato P."/>
            <person name="Bringel F."/>
        </authorList>
    </citation>
    <scope>NUCLEOTIDE SEQUENCE</scope>
    <source>
        <strain evidence="1">PDD-24b-2</strain>
    </source>
</reference>
<proteinExistence type="predicted"/>
<gene>
    <name evidence="1" type="ORF">MKK02DRAFT_40564</name>
</gene>
<dbReference type="AlphaFoldDB" id="A0AA38H1I8"/>
<dbReference type="EMBL" id="JAKWFO010000014">
    <property type="protein sequence ID" value="KAI9632260.1"/>
    <property type="molecule type" value="Genomic_DNA"/>
</dbReference>
<protein>
    <submittedName>
        <fullName evidence="1">Uncharacterized protein</fullName>
    </submittedName>
</protein>
<organism evidence="1 2">
    <name type="scientific">Dioszegia hungarica</name>
    <dbReference type="NCBI Taxonomy" id="4972"/>
    <lineage>
        <taxon>Eukaryota</taxon>
        <taxon>Fungi</taxon>
        <taxon>Dikarya</taxon>
        <taxon>Basidiomycota</taxon>
        <taxon>Agaricomycotina</taxon>
        <taxon>Tremellomycetes</taxon>
        <taxon>Tremellales</taxon>
        <taxon>Bulleribasidiaceae</taxon>
        <taxon>Dioszegia</taxon>
    </lineage>
</organism>
<dbReference type="Proteomes" id="UP001164286">
    <property type="component" value="Unassembled WGS sequence"/>
</dbReference>
<accession>A0AA38H1I8</accession>
<evidence type="ECO:0000313" key="2">
    <source>
        <dbReference type="Proteomes" id="UP001164286"/>
    </source>
</evidence>
<name>A0AA38H1I8_9TREE</name>
<comment type="caution">
    <text evidence="1">The sequence shown here is derived from an EMBL/GenBank/DDBJ whole genome shotgun (WGS) entry which is preliminary data.</text>
</comment>
<keyword evidence="2" id="KW-1185">Reference proteome</keyword>
<evidence type="ECO:0000313" key="1">
    <source>
        <dbReference type="EMBL" id="KAI9632260.1"/>
    </source>
</evidence>